<proteinExistence type="predicted"/>
<organism evidence="3 4">
    <name type="scientific">Umbra pygmaea</name>
    <name type="common">Eastern mudminnow</name>
    <dbReference type="NCBI Taxonomy" id="75934"/>
    <lineage>
        <taxon>Eukaryota</taxon>
        <taxon>Metazoa</taxon>
        <taxon>Chordata</taxon>
        <taxon>Craniata</taxon>
        <taxon>Vertebrata</taxon>
        <taxon>Euteleostomi</taxon>
        <taxon>Actinopterygii</taxon>
        <taxon>Neopterygii</taxon>
        <taxon>Teleostei</taxon>
        <taxon>Protacanthopterygii</taxon>
        <taxon>Esociformes</taxon>
        <taxon>Umbridae</taxon>
        <taxon>Umbra</taxon>
    </lineage>
</organism>
<evidence type="ECO:0000313" key="4">
    <source>
        <dbReference type="Proteomes" id="UP001557470"/>
    </source>
</evidence>
<feature type="region of interest" description="Disordered" evidence="2">
    <location>
        <begin position="386"/>
        <end position="408"/>
    </location>
</feature>
<dbReference type="InterPro" id="IPR031367">
    <property type="entry name" value="CCDC24"/>
</dbReference>
<dbReference type="Pfam" id="PF15669">
    <property type="entry name" value="CCDC24"/>
    <property type="match status" value="1"/>
</dbReference>
<evidence type="ECO:0000256" key="2">
    <source>
        <dbReference type="SAM" id="MobiDB-lite"/>
    </source>
</evidence>
<accession>A0ABD0WMV7</accession>
<name>A0ABD0WMV7_UMBPY</name>
<feature type="region of interest" description="Disordered" evidence="2">
    <location>
        <begin position="423"/>
        <end position="473"/>
    </location>
</feature>
<dbReference type="Proteomes" id="UP001557470">
    <property type="component" value="Unassembled WGS sequence"/>
</dbReference>
<dbReference type="EMBL" id="JAGEUA010000009">
    <property type="protein sequence ID" value="KAL0966066.1"/>
    <property type="molecule type" value="Genomic_DNA"/>
</dbReference>
<evidence type="ECO:0000313" key="3">
    <source>
        <dbReference type="EMBL" id="KAL0966066.1"/>
    </source>
</evidence>
<feature type="region of interest" description="Disordered" evidence="2">
    <location>
        <begin position="243"/>
        <end position="305"/>
    </location>
</feature>
<feature type="compositionally biased region" description="Polar residues" evidence="2">
    <location>
        <begin position="245"/>
        <end position="259"/>
    </location>
</feature>
<feature type="compositionally biased region" description="Polar residues" evidence="2">
    <location>
        <begin position="294"/>
        <end position="303"/>
    </location>
</feature>
<dbReference type="PANTHER" id="PTHR28601:SF1">
    <property type="entry name" value="COILED-COIL DOMAIN-CONTAINING PROTEIN 24"/>
    <property type="match status" value="1"/>
</dbReference>
<feature type="coiled-coil region" evidence="1">
    <location>
        <begin position="182"/>
        <end position="209"/>
    </location>
</feature>
<keyword evidence="1" id="KW-0175">Coiled coil</keyword>
<feature type="compositionally biased region" description="Low complexity" evidence="2">
    <location>
        <begin position="392"/>
        <end position="408"/>
    </location>
</feature>
<gene>
    <name evidence="3" type="ORF">UPYG_G00290450</name>
</gene>
<sequence length="473" mass="52266">MTCTVTFMEEFECPLSVWNQIVEHVPRSESREIRGLLGDALIDMYNEMYSEVTVWTQIWQGVRSKHGTRLKSPCSPLADPPAVKELLKAEIQLLLSSVRQRASQEGRDGDSHLLRYSPAVVNYALAGAGYRSPSGIQVIQGQYSERPSSRSSVTSTTSQEDIDALRHQLNVTHIDNVVDRLKSALTEECAMLKRQVQFLQESVEQEQQRQCDVTEALEPTVTELKEIRHAILLDLERHCLIPSSPVETSPPTNSRSTGLPTDDIQRIFRPHPPHPRPSAPLAGASVRTPPLNRTRGQPSSLSNTREHCPLQTVTHEYPCTINHSSVTSHSCNDRANACEDSHLPTLVCSPSTVNTAELCPKPVLEHSIRDRSGRCSPRLVTERLQTCDDSGSDSVTSRISVSSGGRRSFSSCLQPLWSEGSCDQQTPASMFHPAPPAAQRPASRGQRVSRRLPRGQPTQLLSPISSGRSGQEV</sequence>
<feature type="compositionally biased region" description="Polar residues" evidence="2">
    <location>
        <begin position="456"/>
        <end position="473"/>
    </location>
</feature>
<evidence type="ECO:0000256" key="1">
    <source>
        <dbReference type="SAM" id="Coils"/>
    </source>
</evidence>
<comment type="caution">
    <text evidence="3">The sequence shown here is derived from an EMBL/GenBank/DDBJ whole genome shotgun (WGS) entry which is preliminary data.</text>
</comment>
<evidence type="ECO:0008006" key="5">
    <source>
        <dbReference type="Google" id="ProtNLM"/>
    </source>
</evidence>
<reference evidence="3 4" key="1">
    <citation type="submission" date="2024-06" db="EMBL/GenBank/DDBJ databases">
        <authorList>
            <person name="Pan Q."/>
            <person name="Wen M."/>
            <person name="Jouanno E."/>
            <person name="Zahm M."/>
            <person name="Klopp C."/>
            <person name="Cabau C."/>
            <person name="Louis A."/>
            <person name="Berthelot C."/>
            <person name="Parey E."/>
            <person name="Roest Crollius H."/>
            <person name="Montfort J."/>
            <person name="Robinson-Rechavi M."/>
            <person name="Bouchez O."/>
            <person name="Lampietro C."/>
            <person name="Lopez Roques C."/>
            <person name="Donnadieu C."/>
            <person name="Postlethwait J."/>
            <person name="Bobe J."/>
            <person name="Verreycken H."/>
            <person name="Guiguen Y."/>
        </authorList>
    </citation>
    <scope>NUCLEOTIDE SEQUENCE [LARGE SCALE GENOMIC DNA]</scope>
    <source>
        <strain evidence="3">Up_M1</strain>
        <tissue evidence="3">Testis</tissue>
    </source>
</reference>
<protein>
    <recommendedName>
        <fullName evidence="5">Coiled-coil domain-containing protein 24</fullName>
    </recommendedName>
</protein>
<keyword evidence="4" id="KW-1185">Reference proteome</keyword>
<dbReference type="AlphaFoldDB" id="A0ABD0WMV7"/>
<dbReference type="PANTHER" id="PTHR28601">
    <property type="entry name" value="COILED-COIL DOMAIN-CONTAINING PROTEIN 24"/>
    <property type="match status" value="1"/>
</dbReference>